<dbReference type="EMBL" id="AJWK01003896">
    <property type="status" value="NOT_ANNOTATED_CDS"/>
    <property type="molecule type" value="Genomic_DNA"/>
</dbReference>
<evidence type="ECO:0000256" key="4">
    <source>
        <dbReference type="ARBA" id="ARBA00022692"/>
    </source>
</evidence>
<dbReference type="SUPFAM" id="SSF55856">
    <property type="entry name" value="Cytochrome b5-like heme/steroid binding domain"/>
    <property type="match status" value="1"/>
</dbReference>
<evidence type="ECO:0000256" key="6">
    <source>
        <dbReference type="ARBA" id="ARBA00022824"/>
    </source>
</evidence>
<feature type="transmembrane region" description="Helical" evidence="17">
    <location>
        <begin position="255"/>
        <end position="273"/>
    </location>
</feature>
<feature type="binding site" evidence="15">
    <location>
        <position position="299"/>
    </location>
    <ligand>
        <name>Zn(2+)</name>
        <dbReference type="ChEBI" id="CHEBI:29105"/>
        <label>1</label>
    </ligand>
</feature>
<keyword evidence="16" id="KW-0349">Heme</keyword>
<comment type="cofactor">
    <cofactor evidence="16">
        <name>Fe cation</name>
        <dbReference type="ChEBI" id="CHEBI:24875"/>
    </cofactor>
</comment>
<dbReference type="GO" id="GO:0005789">
    <property type="term" value="C:endoplasmic reticulum membrane"/>
    <property type="evidence" value="ECO:0007669"/>
    <property type="project" value="UniProtKB-SubCell"/>
</dbReference>
<dbReference type="PIRSF" id="PIRSF005149">
    <property type="entry name" value="IPC-B_HD"/>
    <property type="match status" value="1"/>
</dbReference>
<keyword evidence="8 15" id="KW-0862">Zinc</keyword>
<dbReference type="Pfam" id="PF04116">
    <property type="entry name" value="FA_hydroxylase"/>
    <property type="match status" value="1"/>
</dbReference>
<evidence type="ECO:0000256" key="10">
    <source>
        <dbReference type="ARBA" id="ARBA00023002"/>
    </source>
</evidence>
<dbReference type="Pfam" id="PF00173">
    <property type="entry name" value="Cyt-b5"/>
    <property type="match status" value="1"/>
</dbReference>
<dbReference type="PROSITE" id="PS50255">
    <property type="entry name" value="CYTOCHROME_B5_2"/>
    <property type="match status" value="1"/>
</dbReference>
<keyword evidence="6 14" id="KW-0256">Endoplasmic reticulum</keyword>
<keyword evidence="9 17" id="KW-1133">Transmembrane helix</keyword>
<evidence type="ECO:0000256" key="5">
    <source>
        <dbReference type="ARBA" id="ARBA00022723"/>
    </source>
</evidence>
<dbReference type="PANTHER" id="PTHR12863">
    <property type="entry name" value="FATTY ACID HYDROXYLASE"/>
    <property type="match status" value="1"/>
</dbReference>
<feature type="binding site" evidence="15">
    <location>
        <position position="224"/>
    </location>
    <ligand>
        <name>Zn(2+)</name>
        <dbReference type="ChEBI" id="CHEBI:29105"/>
        <label>1</label>
    </ligand>
</feature>
<evidence type="ECO:0000313" key="20">
    <source>
        <dbReference type="Proteomes" id="UP000092461"/>
    </source>
</evidence>
<protein>
    <recommendedName>
        <fullName evidence="14">Fatty acid 2-hydroxylase</fullName>
        <ecNumber evidence="14">1.-.-.-</ecNumber>
    </recommendedName>
</protein>
<keyword evidence="5 14" id="KW-0479">Metal-binding</keyword>
<feature type="transmembrane region" description="Helical" evidence="17">
    <location>
        <begin position="166"/>
        <end position="185"/>
    </location>
</feature>
<comment type="function">
    <text evidence="14">Catalyzes stereospecific hydroxylation of free fatty acids at the C-2 position to produce (R)-2-hydroxy fatty acids, which are building blocks of sphingolipids and glycosphingolipids common in neural tissue and epidermis. Plays an essential role in the synthesis of galactosphingolipids of the myelin sheath. Responsible for the synthesis of sphingolipids and glycosphingolipids involved in the formation of epidermal lamellar bodies critical for skin permeability barrier. Participates in the synthesis of glycosphingolipids and a fraction of type II wax diesters in sebaceous gland, specifically regulating hair follicle homeostasis. Involved in the synthesis of sphingolipids of plasma membrane rafts, controlling lipid raft mobility and trafficking of raft-associated proteins.</text>
</comment>
<dbReference type="VEuPathDB" id="VectorBase:LLONM1_001225"/>
<name>A0A1B0GH23_LUTLO</name>
<dbReference type="GO" id="GO:0005506">
    <property type="term" value="F:iron ion binding"/>
    <property type="evidence" value="ECO:0007669"/>
    <property type="project" value="UniProtKB-UniRule"/>
</dbReference>
<evidence type="ECO:0000256" key="11">
    <source>
        <dbReference type="ARBA" id="ARBA00023098"/>
    </source>
</evidence>
<keyword evidence="7 14" id="KW-0276">Fatty acid metabolism</keyword>
<dbReference type="EMBL" id="AJWK01003897">
    <property type="status" value="NOT_ANNOTATED_CDS"/>
    <property type="molecule type" value="Genomic_DNA"/>
</dbReference>
<keyword evidence="10 14" id="KW-0560">Oxidoreductase</keyword>
<evidence type="ECO:0000256" key="1">
    <source>
        <dbReference type="ARBA" id="ARBA00004477"/>
    </source>
</evidence>
<accession>A0A1B0GH23</accession>
<comment type="subcellular location">
    <subcellularLocation>
        <location evidence="1">Endoplasmic reticulum membrane</location>
        <topology evidence="1">Multi-pass membrane protein</topology>
    </subcellularLocation>
</comment>
<sequence length="358" mass="41500">MEKSAAMKSTEKPLLVKYRNKLYDITDFAHKHPGGIGTLGKLDNMDITHHFSAMPPHSPAAKYLMKEYRVTNAPETEQNGKVSNGIHLNGHNYHHRGKEANNNGDLHTALDDIDDSMEYLVDWSSAMIPQIANLGSNYVEWVNKPVDRPLRLFGPWYLEMCTKTPWYIVPLFWIPIIIYLVIRGSKDVALMTNESQPLQILLSFGTGVIVWTLLEYSLHRWVFHMDTKEMGKIFATFHFLIHGLHHKVPFDPYRLVFPPVPAMIIVSILYPPIRLLFQTYSFVVLAGGISGYVIYDMIHFYLHYGSPSGGHLYFMKRYHYQHHFVHHDRGFGISSSVWDDIFGTKILLRRLKYILKWK</sequence>
<evidence type="ECO:0000256" key="17">
    <source>
        <dbReference type="SAM" id="Phobius"/>
    </source>
</evidence>
<dbReference type="InterPro" id="IPR006694">
    <property type="entry name" value="Fatty_acid_hydroxylase"/>
</dbReference>
<keyword evidence="13 14" id="KW-0275">Fatty acid biosynthesis</keyword>
<evidence type="ECO:0000256" key="16">
    <source>
        <dbReference type="PIRSR" id="PIRSR005149-50"/>
    </source>
</evidence>
<dbReference type="GO" id="GO:0006633">
    <property type="term" value="P:fatty acid biosynthetic process"/>
    <property type="evidence" value="ECO:0007669"/>
    <property type="project" value="UniProtKB-KW"/>
</dbReference>
<feature type="binding site" evidence="15">
    <location>
        <position position="303"/>
    </location>
    <ligand>
        <name>Zn(2+)</name>
        <dbReference type="ChEBI" id="CHEBI:29105"/>
        <label>1</label>
    </ligand>
</feature>
<dbReference type="Proteomes" id="UP000092461">
    <property type="component" value="Unassembled WGS sequence"/>
</dbReference>
<dbReference type="Gene3D" id="3.10.120.10">
    <property type="entry name" value="Cytochrome b5-like heme/steroid binding domain"/>
    <property type="match status" value="1"/>
</dbReference>
<dbReference type="VEuPathDB" id="VectorBase:LLOJ000998"/>
<feature type="binding site" description="axial binding residue" evidence="16">
    <location>
        <position position="57"/>
    </location>
    <ligand>
        <name>heme</name>
        <dbReference type="ChEBI" id="CHEBI:30413"/>
    </ligand>
    <ligandPart>
        <name>Fe</name>
        <dbReference type="ChEBI" id="CHEBI:18248"/>
    </ligandPart>
</feature>
<feature type="binding site" evidence="15">
    <location>
        <position position="323"/>
    </location>
    <ligand>
        <name>Zn(2+)</name>
        <dbReference type="ChEBI" id="CHEBI:29105"/>
        <label>1</label>
    </ligand>
</feature>
<evidence type="ECO:0000256" key="14">
    <source>
        <dbReference type="PIRNR" id="PIRNR005149"/>
    </source>
</evidence>
<feature type="binding site" evidence="15">
    <location>
        <position position="322"/>
    </location>
    <ligand>
        <name>Zn(2+)</name>
        <dbReference type="ChEBI" id="CHEBI:29105"/>
        <label>1</label>
    </ligand>
</feature>
<feature type="binding site" evidence="15">
    <location>
        <position position="319"/>
    </location>
    <ligand>
        <name>Zn(2+)</name>
        <dbReference type="ChEBI" id="CHEBI:29105"/>
        <label>1</label>
    </ligand>
</feature>
<dbReference type="EC" id="1.-.-.-" evidence="14"/>
<evidence type="ECO:0000259" key="18">
    <source>
        <dbReference type="PROSITE" id="PS50255"/>
    </source>
</evidence>
<keyword evidence="20" id="KW-1185">Reference proteome</keyword>
<evidence type="ECO:0000256" key="8">
    <source>
        <dbReference type="ARBA" id="ARBA00022833"/>
    </source>
</evidence>
<feature type="binding site" evidence="15">
    <location>
        <position position="245"/>
    </location>
    <ligand>
        <name>Zn(2+)</name>
        <dbReference type="ChEBI" id="CHEBI:29105"/>
        <label>1</label>
    </ligand>
</feature>
<keyword evidence="12 14" id="KW-0472">Membrane</keyword>
<evidence type="ECO:0000256" key="2">
    <source>
        <dbReference type="ARBA" id="ARBA00005747"/>
    </source>
</evidence>
<organism evidence="19 20">
    <name type="scientific">Lutzomyia longipalpis</name>
    <name type="common">Sand fly</name>
    <dbReference type="NCBI Taxonomy" id="7200"/>
    <lineage>
        <taxon>Eukaryota</taxon>
        <taxon>Metazoa</taxon>
        <taxon>Ecdysozoa</taxon>
        <taxon>Arthropoda</taxon>
        <taxon>Hexapoda</taxon>
        <taxon>Insecta</taxon>
        <taxon>Pterygota</taxon>
        <taxon>Neoptera</taxon>
        <taxon>Endopterygota</taxon>
        <taxon>Diptera</taxon>
        <taxon>Nematocera</taxon>
        <taxon>Psychodoidea</taxon>
        <taxon>Psychodidae</taxon>
        <taxon>Lutzomyia</taxon>
        <taxon>Lutzomyia</taxon>
    </lineage>
</organism>
<feature type="binding site" description="axial binding residue" evidence="16">
    <location>
        <position position="32"/>
    </location>
    <ligand>
        <name>heme</name>
        <dbReference type="ChEBI" id="CHEBI:30413"/>
    </ligand>
    <ligandPart>
        <name>Fe</name>
        <dbReference type="ChEBI" id="CHEBI:18248"/>
    </ligandPart>
</feature>
<dbReference type="EnsemblMetazoa" id="LLOJ000998-RA">
    <property type="protein sequence ID" value="LLOJ000998-PA"/>
    <property type="gene ID" value="LLOJ000998"/>
</dbReference>
<dbReference type="InterPro" id="IPR014430">
    <property type="entry name" value="Scs7"/>
</dbReference>
<dbReference type="PANTHER" id="PTHR12863:SF1">
    <property type="entry name" value="FATTY ACID 2-HYDROXYLASE"/>
    <property type="match status" value="1"/>
</dbReference>
<keyword evidence="11 14" id="KW-0443">Lipid metabolism</keyword>
<evidence type="ECO:0000256" key="9">
    <source>
        <dbReference type="ARBA" id="ARBA00022989"/>
    </source>
</evidence>
<evidence type="ECO:0000256" key="7">
    <source>
        <dbReference type="ARBA" id="ARBA00022832"/>
    </source>
</evidence>
<keyword evidence="14 16" id="KW-0408">Iron</keyword>
<keyword evidence="4 17" id="KW-0812">Transmembrane</keyword>
<dbReference type="AlphaFoldDB" id="A0A1B0GH23"/>
<dbReference type="InterPro" id="IPR036400">
    <property type="entry name" value="Cyt_B5-like_heme/steroid_sf"/>
</dbReference>
<evidence type="ECO:0000256" key="15">
    <source>
        <dbReference type="PIRSR" id="PIRSR005149-1"/>
    </source>
</evidence>
<dbReference type="GO" id="GO:0080132">
    <property type="term" value="F:fatty acid 2-hydroxylase activity"/>
    <property type="evidence" value="ECO:0007669"/>
    <property type="project" value="InterPro"/>
</dbReference>
<feature type="domain" description="Cytochrome b5 heme-binding" evidence="18">
    <location>
        <begin position="1"/>
        <end position="74"/>
    </location>
</feature>
<feature type="binding site" evidence="15">
    <location>
        <position position="219"/>
    </location>
    <ligand>
        <name>Zn(2+)</name>
        <dbReference type="ChEBI" id="CHEBI:29105"/>
        <label>1</label>
    </ligand>
</feature>
<reference evidence="19" key="1">
    <citation type="submission" date="2020-05" db="UniProtKB">
        <authorList>
            <consortium name="EnsemblMetazoa"/>
        </authorList>
    </citation>
    <scope>IDENTIFICATION</scope>
    <source>
        <strain evidence="19">Jacobina</strain>
    </source>
</reference>
<comment type="cofactor">
    <cofactor evidence="14 15">
        <name>Zn(2+)</name>
        <dbReference type="ChEBI" id="CHEBI:29105"/>
    </cofactor>
    <text evidence="14 15">Binds 2 Zn(2+) ions per subunit that likely form a catalytic dimetal center.</text>
</comment>
<dbReference type="InterPro" id="IPR001199">
    <property type="entry name" value="Cyt_B5-like_heme/steroid-bd"/>
</dbReference>
<keyword evidence="3 14" id="KW-0444">Lipid biosynthesis</keyword>
<feature type="transmembrane region" description="Helical" evidence="17">
    <location>
        <begin position="197"/>
        <end position="218"/>
    </location>
</feature>
<feature type="binding site" evidence="15">
    <location>
        <position position="246"/>
    </location>
    <ligand>
        <name>Zn(2+)</name>
        <dbReference type="ChEBI" id="CHEBI:29105"/>
        <label>1</label>
    </ligand>
</feature>
<proteinExistence type="inferred from homology"/>
<evidence type="ECO:0000256" key="12">
    <source>
        <dbReference type="ARBA" id="ARBA00023136"/>
    </source>
</evidence>
<feature type="binding site" evidence="15">
    <location>
        <position position="242"/>
    </location>
    <ligand>
        <name>Zn(2+)</name>
        <dbReference type="ChEBI" id="CHEBI:29105"/>
        <label>1</label>
    </ligand>
</feature>
<evidence type="ECO:0000313" key="19">
    <source>
        <dbReference type="EnsemblMetazoa" id="LLOJ000998-PA"/>
    </source>
</evidence>
<evidence type="ECO:0000256" key="13">
    <source>
        <dbReference type="ARBA" id="ARBA00023160"/>
    </source>
</evidence>
<comment type="similarity">
    <text evidence="2 14">Belongs to the sterol desaturase family. SCS7 subfamily.</text>
</comment>
<evidence type="ECO:0000256" key="3">
    <source>
        <dbReference type="ARBA" id="ARBA00022516"/>
    </source>
</evidence>